<gene>
    <name evidence="2" type="ORF">C7212DRAFT_342715</name>
</gene>
<sequence length="171" mass="18519">MSSLQRMMENKSLVISLAASAAILALVTPIIRHDYQAYLSLDPGGVPYDAPGWLLANLLRPFGRDTMSIAECAGTSSGALRAISPRPRRSPKNRKASDPTSPNFRSGVLGKLARLVFSPNTVRHGVANEMVTSKGSHELLPGLRERNSGLVEIATSVHERRGPALFIHRNI</sequence>
<evidence type="ECO:0000313" key="2">
    <source>
        <dbReference type="EMBL" id="PWW77415.1"/>
    </source>
</evidence>
<proteinExistence type="predicted"/>
<feature type="region of interest" description="Disordered" evidence="1">
    <location>
        <begin position="80"/>
        <end position="106"/>
    </location>
</feature>
<dbReference type="AlphaFoldDB" id="A0A317SSC8"/>
<comment type="caution">
    <text evidence="2">The sequence shown here is derived from an EMBL/GenBank/DDBJ whole genome shotgun (WGS) entry which is preliminary data.</text>
</comment>
<dbReference type="EMBL" id="PYWC01000022">
    <property type="protein sequence ID" value="PWW77415.1"/>
    <property type="molecule type" value="Genomic_DNA"/>
</dbReference>
<evidence type="ECO:0000313" key="3">
    <source>
        <dbReference type="Proteomes" id="UP000246991"/>
    </source>
</evidence>
<evidence type="ECO:0000256" key="1">
    <source>
        <dbReference type="SAM" id="MobiDB-lite"/>
    </source>
</evidence>
<dbReference type="OrthoDB" id="5358398at2759"/>
<keyword evidence="3" id="KW-1185">Reference proteome</keyword>
<dbReference type="Proteomes" id="UP000246991">
    <property type="component" value="Unassembled WGS sequence"/>
</dbReference>
<reference evidence="2 3" key="1">
    <citation type="submission" date="2018-03" db="EMBL/GenBank/DDBJ databases">
        <title>Genomes of Pezizomycetes fungi and the evolution of truffles.</title>
        <authorList>
            <person name="Murat C."/>
            <person name="Payen T."/>
            <person name="Noel B."/>
            <person name="Kuo A."/>
            <person name="Martin F.M."/>
        </authorList>
    </citation>
    <scope>NUCLEOTIDE SEQUENCE [LARGE SCALE GENOMIC DNA]</scope>
    <source>
        <strain evidence="2">091103-1</strain>
    </source>
</reference>
<name>A0A317SSC8_9PEZI</name>
<organism evidence="2 3">
    <name type="scientific">Tuber magnatum</name>
    <name type="common">white Piedmont truffle</name>
    <dbReference type="NCBI Taxonomy" id="42249"/>
    <lineage>
        <taxon>Eukaryota</taxon>
        <taxon>Fungi</taxon>
        <taxon>Dikarya</taxon>
        <taxon>Ascomycota</taxon>
        <taxon>Pezizomycotina</taxon>
        <taxon>Pezizomycetes</taxon>
        <taxon>Pezizales</taxon>
        <taxon>Tuberaceae</taxon>
        <taxon>Tuber</taxon>
    </lineage>
</organism>
<accession>A0A317SSC8</accession>
<protein>
    <submittedName>
        <fullName evidence="2">Uncharacterized protein</fullName>
    </submittedName>
</protein>